<keyword evidence="3" id="KW-1185">Reference proteome</keyword>
<dbReference type="RefSeq" id="XP_003666382.1">
    <property type="nucleotide sequence ID" value="XM_003666334.1"/>
</dbReference>
<protein>
    <recommendedName>
        <fullName evidence="4">Protein kinase domain-containing protein</fullName>
    </recommendedName>
</protein>
<dbReference type="Proteomes" id="UP000007322">
    <property type="component" value="Chromosome 6"/>
</dbReference>
<evidence type="ECO:0008006" key="4">
    <source>
        <dbReference type="Google" id="ProtNLM"/>
    </source>
</evidence>
<dbReference type="OrthoDB" id="4267316at2759"/>
<evidence type="ECO:0000313" key="3">
    <source>
        <dbReference type="Proteomes" id="UP000007322"/>
    </source>
</evidence>
<dbReference type="GeneID" id="11506182"/>
<dbReference type="VEuPathDB" id="FungiDB:MYCTH_2311014"/>
<organism evidence="2 3">
    <name type="scientific">Thermothelomyces thermophilus (strain ATCC 42464 / BCRC 31852 / DSM 1799)</name>
    <name type="common">Sporotrichum thermophile</name>
    <dbReference type="NCBI Taxonomy" id="573729"/>
    <lineage>
        <taxon>Eukaryota</taxon>
        <taxon>Fungi</taxon>
        <taxon>Dikarya</taxon>
        <taxon>Ascomycota</taxon>
        <taxon>Pezizomycotina</taxon>
        <taxon>Sordariomycetes</taxon>
        <taxon>Sordariomycetidae</taxon>
        <taxon>Sordariales</taxon>
        <taxon>Chaetomiaceae</taxon>
        <taxon>Thermothelomyces</taxon>
    </lineage>
</organism>
<reference evidence="2 3" key="1">
    <citation type="journal article" date="2011" name="Nat. Biotechnol.">
        <title>Comparative genomic analysis of the thermophilic biomass-degrading fungi Myceliophthora thermophila and Thielavia terrestris.</title>
        <authorList>
            <person name="Berka R.M."/>
            <person name="Grigoriev I.V."/>
            <person name="Otillar R."/>
            <person name="Salamov A."/>
            <person name="Grimwood J."/>
            <person name="Reid I."/>
            <person name="Ishmael N."/>
            <person name="John T."/>
            <person name="Darmond C."/>
            <person name="Moisan M.-C."/>
            <person name="Henrissat B."/>
            <person name="Coutinho P.M."/>
            <person name="Lombard V."/>
            <person name="Natvig D.O."/>
            <person name="Lindquist E."/>
            <person name="Schmutz J."/>
            <person name="Lucas S."/>
            <person name="Harris P."/>
            <person name="Powlowski J."/>
            <person name="Bellemare A."/>
            <person name="Taylor D."/>
            <person name="Butler G."/>
            <person name="de Vries R.P."/>
            <person name="Allijn I.E."/>
            <person name="van den Brink J."/>
            <person name="Ushinsky S."/>
            <person name="Storms R."/>
            <person name="Powell A.J."/>
            <person name="Paulsen I.T."/>
            <person name="Elbourne L.D.H."/>
            <person name="Baker S.E."/>
            <person name="Magnuson J."/>
            <person name="LaBoissiere S."/>
            <person name="Clutterbuck A.J."/>
            <person name="Martinez D."/>
            <person name="Wogulis M."/>
            <person name="de Leon A.L."/>
            <person name="Rey M.W."/>
            <person name="Tsang A."/>
        </authorList>
    </citation>
    <scope>NUCLEOTIDE SEQUENCE [LARGE SCALE GENOMIC DNA]</scope>
    <source>
        <strain evidence="3">ATCC 42464 / BCRC 31852 / DSM 1799</strain>
    </source>
</reference>
<dbReference type="HOGENOM" id="CLU_044881_1_0_1"/>
<sequence length="366" mass="40666">MPSPPSTVAPQLQTWRPPTDPDKPACPYQTGFTIDIKSHTPPAPFGGRDYGPGTRVVVPDQALRSLKQTELVMGNPPLRTADPAAPRTHTLSVTHELAVADGRGAQLVLCTITPKVPAGQAAFQAVAKIYDPLYYSFPNKDVPSVPCDVTWLADEDYSREAAAYEHLQSIGKAGSFAPRYFGSWTFTARILIDKTTPRSRPVRLILLEYVRGPSIRELCPAPPAAATFDEAYRLEVLARVLDGDAKLRFKGINQRDLAARNVLLNYPPGLPPAERHTMIPRLVLIDYNISIVYARTKRKIGPYHGTTLPPNPMQIHWTNPLQEFRGWIPAEWEAAPRLRQEWLSKRFGGKNMASYAPITAKLEFAK</sequence>
<accession>G2QMF7</accession>
<dbReference type="InParanoid" id="G2QMF7"/>
<dbReference type="SUPFAM" id="SSF56112">
    <property type="entry name" value="Protein kinase-like (PK-like)"/>
    <property type="match status" value="1"/>
</dbReference>
<feature type="region of interest" description="Disordered" evidence="1">
    <location>
        <begin position="1"/>
        <end position="26"/>
    </location>
</feature>
<proteinExistence type="predicted"/>
<evidence type="ECO:0000256" key="1">
    <source>
        <dbReference type="SAM" id="MobiDB-lite"/>
    </source>
</evidence>
<name>G2QMF7_THET4</name>
<dbReference type="InterPro" id="IPR011009">
    <property type="entry name" value="Kinase-like_dom_sf"/>
</dbReference>
<dbReference type="eggNOG" id="ENOG502SCK8">
    <property type="taxonomic scope" value="Eukaryota"/>
</dbReference>
<dbReference type="KEGG" id="mtm:MYCTH_2311014"/>
<dbReference type="AlphaFoldDB" id="G2QMF7"/>
<evidence type="ECO:0000313" key="2">
    <source>
        <dbReference type="EMBL" id="AEO61137.1"/>
    </source>
</evidence>
<dbReference type="OMA" id="PGNMEPR"/>
<dbReference type="EMBL" id="CP003007">
    <property type="protein sequence ID" value="AEO61137.1"/>
    <property type="molecule type" value="Genomic_DNA"/>
</dbReference>
<gene>
    <name evidence="2" type="ORF">MYCTH_2311014</name>
</gene>